<gene>
    <name evidence="1" type="ORF">N658DRAFT_73779</name>
</gene>
<evidence type="ECO:0000313" key="2">
    <source>
        <dbReference type="Proteomes" id="UP001305647"/>
    </source>
</evidence>
<accession>A0AAN6PSJ9</accession>
<dbReference type="EMBL" id="MU863758">
    <property type="protein sequence ID" value="KAK4095929.1"/>
    <property type="molecule type" value="Genomic_DNA"/>
</dbReference>
<name>A0AAN6PSJ9_9PEZI</name>
<comment type="caution">
    <text evidence="1">The sequence shown here is derived from an EMBL/GenBank/DDBJ whole genome shotgun (WGS) entry which is preliminary data.</text>
</comment>
<protein>
    <submittedName>
        <fullName evidence="1">Uncharacterized protein</fullName>
    </submittedName>
</protein>
<proteinExistence type="predicted"/>
<sequence>MLTVRAEGVARTGTKAVNPAAACDFVSRTVWHAGRFFAVAVLAGEASSHQWPQAEERRAIRTSCSRRETSSQAIRERKTTNNWMAHLRPAWRSRYGPLIPDWPSAYAARHHPRLAGSASSTFQLDAGLTKPAGPLAGSRLQHQVSASLSIFCL</sequence>
<organism evidence="1 2">
    <name type="scientific">Parathielavia hyrcaniae</name>
    <dbReference type="NCBI Taxonomy" id="113614"/>
    <lineage>
        <taxon>Eukaryota</taxon>
        <taxon>Fungi</taxon>
        <taxon>Dikarya</taxon>
        <taxon>Ascomycota</taxon>
        <taxon>Pezizomycotina</taxon>
        <taxon>Sordariomycetes</taxon>
        <taxon>Sordariomycetidae</taxon>
        <taxon>Sordariales</taxon>
        <taxon>Chaetomiaceae</taxon>
        <taxon>Parathielavia</taxon>
    </lineage>
</organism>
<evidence type="ECO:0000313" key="1">
    <source>
        <dbReference type="EMBL" id="KAK4095929.1"/>
    </source>
</evidence>
<dbReference type="Proteomes" id="UP001305647">
    <property type="component" value="Unassembled WGS sequence"/>
</dbReference>
<reference evidence="1" key="2">
    <citation type="submission" date="2023-05" db="EMBL/GenBank/DDBJ databases">
        <authorList>
            <consortium name="Lawrence Berkeley National Laboratory"/>
            <person name="Steindorff A."/>
            <person name="Hensen N."/>
            <person name="Bonometti L."/>
            <person name="Westerberg I."/>
            <person name="Brannstrom I.O."/>
            <person name="Guillou S."/>
            <person name="Cros-Aarteil S."/>
            <person name="Calhoun S."/>
            <person name="Haridas S."/>
            <person name="Kuo A."/>
            <person name="Mondo S."/>
            <person name="Pangilinan J."/>
            <person name="Riley R."/>
            <person name="Labutti K."/>
            <person name="Andreopoulos B."/>
            <person name="Lipzen A."/>
            <person name="Chen C."/>
            <person name="Yanf M."/>
            <person name="Daum C."/>
            <person name="Ng V."/>
            <person name="Clum A."/>
            <person name="Ohm R."/>
            <person name="Martin F."/>
            <person name="Silar P."/>
            <person name="Natvig D."/>
            <person name="Lalanne C."/>
            <person name="Gautier V."/>
            <person name="Ament-Velasquez S.L."/>
            <person name="Kruys A."/>
            <person name="Hutchinson M.I."/>
            <person name="Powell A.J."/>
            <person name="Barry K."/>
            <person name="Miller A.N."/>
            <person name="Grigoriev I.V."/>
            <person name="Debuchy R."/>
            <person name="Gladieux P."/>
            <person name="Thoren M.H."/>
            <person name="Johannesson H."/>
        </authorList>
    </citation>
    <scope>NUCLEOTIDE SEQUENCE</scope>
    <source>
        <strain evidence="1">CBS 757.83</strain>
    </source>
</reference>
<dbReference type="AlphaFoldDB" id="A0AAN6PSJ9"/>
<keyword evidence="2" id="KW-1185">Reference proteome</keyword>
<reference evidence="1" key="1">
    <citation type="journal article" date="2023" name="Mol. Phylogenet. Evol.">
        <title>Genome-scale phylogeny and comparative genomics of the fungal order Sordariales.</title>
        <authorList>
            <person name="Hensen N."/>
            <person name="Bonometti L."/>
            <person name="Westerberg I."/>
            <person name="Brannstrom I.O."/>
            <person name="Guillou S."/>
            <person name="Cros-Aarteil S."/>
            <person name="Calhoun S."/>
            <person name="Haridas S."/>
            <person name="Kuo A."/>
            <person name="Mondo S."/>
            <person name="Pangilinan J."/>
            <person name="Riley R."/>
            <person name="LaButti K."/>
            <person name="Andreopoulos B."/>
            <person name="Lipzen A."/>
            <person name="Chen C."/>
            <person name="Yan M."/>
            <person name="Daum C."/>
            <person name="Ng V."/>
            <person name="Clum A."/>
            <person name="Steindorff A."/>
            <person name="Ohm R.A."/>
            <person name="Martin F."/>
            <person name="Silar P."/>
            <person name="Natvig D.O."/>
            <person name="Lalanne C."/>
            <person name="Gautier V."/>
            <person name="Ament-Velasquez S.L."/>
            <person name="Kruys A."/>
            <person name="Hutchinson M.I."/>
            <person name="Powell A.J."/>
            <person name="Barry K."/>
            <person name="Miller A.N."/>
            <person name="Grigoriev I.V."/>
            <person name="Debuchy R."/>
            <person name="Gladieux P."/>
            <person name="Hiltunen Thoren M."/>
            <person name="Johannesson H."/>
        </authorList>
    </citation>
    <scope>NUCLEOTIDE SEQUENCE</scope>
    <source>
        <strain evidence="1">CBS 757.83</strain>
    </source>
</reference>